<keyword evidence="3" id="KW-1185">Reference proteome</keyword>
<evidence type="ECO:0008006" key="4">
    <source>
        <dbReference type="Google" id="ProtNLM"/>
    </source>
</evidence>
<comment type="caution">
    <text evidence="2">The sequence shown here is derived from an EMBL/GenBank/DDBJ whole genome shotgun (WGS) entry which is preliminary data.</text>
</comment>
<name>A0ABR3VQL4_HUMIN</name>
<feature type="compositionally biased region" description="Acidic residues" evidence="1">
    <location>
        <begin position="379"/>
        <end position="390"/>
    </location>
</feature>
<feature type="region of interest" description="Disordered" evidence="1">
    <location>
        <begin position="285"/>
        <end position="396"/>
    </location>
</feature>
<evidence type="ECO:0000256" key="1">
    <source>
        <dbReference type="SAM" id="MobiDB-lite"/>
    </source>
</evidence>
<accession>A0ABR3VQL4</accession>
<proteinExistence type="predicted"/>
<evidence type="ECO:0000313" key="3">
    <source>
        <dbReference type="Proteomes" id="UP001583172"/>
    </source>
</evidence>
<feature type="compositionally biased region" description="Acidic residues" evidence="1">
    <location>
        <begin position="307"/>
        <end position="326"/>
    </location>
</feature>
<evidence type="ECO:0000313" key="2">
    <source>
        <dbReference type="EMBL" id="KAL1844197.1"/>
    </source>
</evidence>
<sequence length="504" mass="58697">MPSINDLPTELLDAIVTALCGDHEPQEHPITCCVHRWYEWAPVEKQPPLLCDRQRQASLRSLCLTSRRFHAVTLPHLYHHLQPSSNWWRLAQTLALRPELARQVRSLRFEGKKQEPDDVDPWVWEDPHLRPLYEARRAEYLETCPEQLCWPGFGPAWQDGYEKKDDARRMTEFENCFETGHNLSLSLFTSMLPNLETLVATVGFAVAFRFNKPGSLPRLRHIHLYPDKYEWMIAVRRVLPRLFAAANESLESIILEYCSEHSRWTGRVYPDLRAFDAQRRLSAKEEALRKPASCKEERNSESREELGSDEDLDSDESSEEDGESEEGGQMAEQTVVQAQEEEEEHEEEDSAAEENSESEGEEGESENGGQGWVMGQQDQDQEEDDEDEHEEYPSGGPYSFICPRVAHLTLIDWTLHKSLLRHMLTSFPNVTHLHVQVLGPKRDEIYSLYNGFLYHQWSTLPELAEFFRRRSSTALKLQSFVFEPTHSYENWEWYCSEEEAKELR</sequence>
<feature type="compositionally biased region" description="Acidic residues" evidence="1">
    <location>
        <begin position="339"/>
        <end position="365"/>
    </location>
</feature>
<feature type="compositionally biased region" description="Basic and acidic residues" evidence="1">
    <location>
        <begin position="285"/>
        <end position="306"/>
    </location>
</feature>
<reference evidence="2 3" key="1">
    <citation type="journal article" date="2024" name="Commun. Biol.">
        <title>Comparative genomic analysis of thermophilic fungi reveals convergent evolutionary adaptations and gene losses.</title>
        <authorList>
            <person name="Steindorff A.S."/>
            <person name="Aguilar-Pontes M.V."/>
            <person name="Robinson A.J."/>
            <person name="Andreopoulos B."/>
            <person name="LaButti K."/>
            <person name="Kuo A."/>
            <person name="Mondo S."/>
            <person name="Riley R."/>
            <person name="Otillar R."/>
            <person name="Haridas S."/>
            <person name="Lipzen A."/>
            <person name="Grimwood J."/>
            <person name="Schmutz J."/>
            <person name="Clum A."/>
            <person name="Reid I.D."/>
            <person name="Moisan M.C."/>
            <person name="Butler G."/>
            <person name="Nguyen T.T.M."/>
            <person name="Dewar K."/>
            <person name="Conant G."/>
            <person name="Drula E."/>
            <person name="Henrissat B."/>
            <person name="Hansel C."/>
            <person name="Singer S."/>
            <person name="Hutchinson M.I."/>
            <person name="de Vries R.P."/>
            <person name="Natvig D.O."/>
            <person name="Powell A.J."/>
            <person name="Tsang A."/>
            <person name="Grigoriev I.V."/>
        </authorList>
    </citation>
    <scope>NUCLEOTIDE SEQUENCE [LARGE SCALE GENOMIC DNA]</scope>
    <source>
        <strain evidence="2 3">CBS 620.91</strain>
    </source>
</reference>
<protein>
    <recommendedName>
        <fullName evidence="4">F-box domain-containing protein</fullName>
    </recommendedName>
</protein>
<gene>
    <name evidence="2" type="ORF">VTJ49DRAFT_3853</name>
</gene>
<dbReference type="EMBL" id="JAZGSY010000003">
    <property type="protein sequence ID" value="KAL1844197.1"/>
    <property type="molecule type" value="Genomic_DNA"/>
</dbReference>
<organism evidence="2 3">
    <name type="scientific">Humicola insolens</name>
    <name type="common">Soft-rot fungus</name>
    <dbReference type="NCBI Taxonomy" id="85995"/>
    <lineage>
        <taxon>Eukaryota</taxon>
        <taxon>Fungi</taxon>
        <taxon>Dikarya</taxon>
        <taxon>Ascomycota</taxon>
        <taxon>Pezizomycotina</taxon>
        <taxon>Sordariomycetes</taxon>
        <taxon>Sordariomycetidae</taxon>
        <taxon>Sordariales</taxon>
        <taxon>Chaetomiaceae</taxon>
        <taxon>Mycothermus</taxon>
    </lineage>
</organism>
<dbReference type="Proteomes" id="UP001583172">
    <property type="component" value="Unassembled WGS sequence"/>
</dbReference>